<sequence>MPPQYVKKNSQSKHKKLRNAILSTINEHYPISSSQLHYRINCINKNFTGYQEDYITNFIKCNLEDEILISTDLCESPLTKLKDKSIILFCPRNMPTNTNGTDRLVRTRSSLSRRQQQKTSFEGSEIDAFIKVLSTLKTKSGGPISWTKIRTQYNKVTGRSLTLDELNKIAETNGLTRKAIIETKFCGLLSPYDKKCDNVVINHILGSGDKSFDKENLTPINNVSTNIGKEDENLKRLKQSLDYVKKNNDVIMKELTFYETEIESRGGNQILLADLAYQFTTDYGEKALIFDAINYNTEGSKDIITSMIATKFKVNVSNTKDIYLSSKDLEFNLDPSEDNLSIDKPCTLEHEKEIENNLEAIVAGGDILIDDSDKENKNNGSNNDYGELSFTEHLNAIGTENPGDALEIFICSRLQNLIEEGMESIPIDNLDNLINEFFEMKVDPLREFGCSWNEVAENFVKRNFFYYTLDKKGLVLKDPNTPDIYEEHIKIPSDYSCSSPSDSNNTFQTENSEEKFINTSPASDYDSVADVEILNNGDNGCEKEPLSTDIENSRKEKFEEMSSKMVNIFDNDTKLESLPSIDVEVDNNVNDKPIMVNDVKEDDKIIKEDDIGDVNRTIIENEENLLLKSEEILEIPLNQNNEDYEKLLNDSANKPLLQNSPVIDDPNQKKKLKNKIGAKGKLMCSGLPIVNAKIKLVDVDIYPDKNDLLGITTTDEDGFFEIRGATVEEMKIEPILKIYHHCGNVRNTCARKATFHIPSKYIHDVSKKLYFDIGTINMEIGFKNVEEKDCRHKRSLERINFKSGSYLFYDDI</sequence>
<evidence type="ECO:0000256" key="1">
    <source>
        <dbReference type="ARBA" id="ARBA00004613"/>
    </source>
</evidence>
<protein>
    <submittedName>
        <fullName evidence="7">Transthyretin-like family protein</fullName>
    </submittedName>
</protein>
<dbReference type="GO" id="GO:0005576">
    <property type="term" value="C:extracellular region"/>
    <property type="evidence" value="ECO:0007669"/>
    <property type="project" value="UniProtKB-SubCell"/>
</dbReference>
<proteinExistence type="inferred from homology"/>
<dbReference type="InterPro" id="IPR001534">
    <property type="entry name" value="Transthyretin-like"/>
</dbReference>
<dbReference type="Proteomes" id="UP000035681">
    <property type="component" value="Unplaced"/>
</dbReference>
<comment type="similarity">
    <text evidence="2">Belongs to the nematode transthyretin-like family.</text>
</comment>
<evidence type="ECO:0000256" key="4">
    <source>
        <dbReference type="ARBA" id="ARBA00022729"/>
    </source>
</evidence>
<keyword evidence="6" id="KW-1185">Reference proteome</keyword>
<feature type="region of interest" description="Disordered" evidence="5">
    <location>
        <begin position="99"/>
        <end position="119"/>
    </location>
</feature>
<dbReference type="PANTHER" id="PTHR21700">
    <property type="entry name" value="TRANSTHYRETIN-LIKE FAMILY PROTEIN-RELATED"/>
    <property type="match status" value="1"/>
</dbReference>
<comment type="subcellular location">
    <subcellularLocation>
        <location evidence="1">Secreted</location>
    </subcellularLocation>
</comment>
<accession>A0AAF5CRP8</accession>
<reference evidence="7" key="1">
    <citation type="submission" date="2024-02" db="UniProtKB">
        <authorList>
            <consortium name="WormBaseParasite"/>
        </authorList>
    </citation>
    <scope>IDENTIFICATION</scope>
</reference>
<dbReference type="WBParaSite" id="TCONS_00000686.p1">
    <property type="protein sequence ID" value="TCONS_00000686.p1"/>
    <property type="gene ID" value="XLOC_000664"/>
</dbReference>
<evidence type="ECO:0000256" key="2">
    <source>
        <dbReference type="ARBA" id="ARBA00010112"/>
    </source>
</evidence>
<evidence type="ECO:0000313" key="7">
    <source>
        <dbReference type="WBParaSite" id="TCONS_00000686.p1"/>
    </source>
</evidence>
<keyword evidence="3" id="KW-0964">Secreted</keyword>
<evidence type="ECO:0000313" key="6">
    <source>
        <dbReference type="Proteomes" id="UP000035681"/>
    </source>
</evidence>
<organism evidence="6 7">
    <name type="scientific">Strongyloides stercoralis</name>
    <name type="common">Threadworm</name>
    <dbReference type="NCBI Taxonomy" id="6248"/>
    <lineage>
        <taxon>Eukaryota</taxon>
        <taxon>Metazoa</taxon>
        <taxon>Ecdysozoa</taxon>
        <taxon>Nematoda</taxon>
        <taxon>Chromadorea</taxon>
        <taxon>Rhabditida</taxon>
        <taxon>Tylenchina</taxon>
        <taxon>Panagrolaimomorpha</taxon>
        <taxon>Strongyloidoidea</taxon>
        <taxon>Strongyloididae</taxon>
        <taxon>Strongyloides</taxon>
    </lineage>
</organism>
<dbReference type="AlphaFoldDB" id="A0AAF5CRP8"/>
<dbReference type="Gene3D" id="2.60.40.3330">
    <property type="match status" value="1"/>
</dbReference>
<dbReference type="GO" id="GO:0009986">
    <property type="term" value="C:cell surface"/>
    <property type="evidence" value="ECO:0007669"/>
    <property type="project" value="InterPro"/>
</dbReference>
<keyword evidence="4" id="KW-0732">Signal</keyword>
<name>A0AAF5CRP8_STRER</name>
<dbReference type="InterPro" id="IPR038479">
    <property type="entry name" value="Transthyretin-like_sf"/>
</dbReference>
<evidence type="ECO:0000256" key="5">
    <source>
        <dbReference type="SAM" id="MobiDB-lite"/>
    </source>
</evidence>
<evidence type="ECO:0000256" key="3">
    <source>
        <dbReference type="ARBA" id="ARBA00022525"/>
    </source>
</evidence>
<dbReference type="Pfam" id="PF01060">
    <property type="entry name" value="TTR-52"/>
    <property type="match status" value="1"/>
</dbReference>